<dbReference type="Gene3D" id="3.30.70.2890">
    <property type="entry name" value="XS domain"/>
    <property type="match status" value="1"/>
</dbReference>
<feature type="domain" description="XS" evidence="2">
    <location>
        <begin position="474"/>
        <end position="606"/>
    </location>
</feature>
<proteinExistence type="predicted"/>
<feature type="region of interest" description="Disordered" evidence="1">
    <location>
        <begin position="296"/>
        <end position="361"/>
    </location>
</feature>
<dbReference type="Pfam" id="PF03468">
    <property type="entry name" value="XS"/>
    <property type="match status" value="1"/>
</dbReference>
<evidence type="ECO:0000313" key="3">
    <source>
        <dbReference type="EMBL" id="JAT56462.1"/>
    </source>
</evidence>
<evidence type="ECO:0000259" key="2">
    <source>
        <dbReference type="Pfam" id="PF03468"/>
    </source>
</evidence>
<name>A0A1D1YP94_9ARAE</name>
<evidence type="ECO:0000256" key="1">
    <source>
        <dbReference type="SAM" id="MobiDB-lite"/>
    </source>
</evidence>
<feature type="non-terminal residue" evidence="3">
    <location>
        <position position="1"/>
    </location>
</feature>
<dbReference type="InterPro" id="IPR005380">
    <property type="entry name" value="XS_domain"/>
</dbReference>
<sequence length="627" mass="68053">SVNRSFLRGDSYKIDDPIPGSQLLAVPSLSPVVARNPNPSQSCDLPLRLPMKSQKAPGKGPSQKPNPSSNAASDRKSRWESSDKSGEKSKAKDDHKSSDSKPSKKPPTATPKPDPRSSSSSAGLGAGPSAVPPPGPGPLLPPPAGGSPFRLPLDPAALPPPPSYGFHNLERRTIVLADGSVRSYFALPPDPPVDAAADRFPPFGLRGVPGPELGLGLGLGLGPGLDKHFAGPHGPRFSPEDLRRPPPYGRGDGPQQDYWSSLGLDGPRGPQEGLPSLKRKYGEEDDLAWHRQHVMQYGNPDVNPGRFPLGSGERTDYLGRAGSPLRRDPLDDMRFPKHARLGGDAYDDLPQGRGRSKVDAPPAVIDVSPEALNRAFLRFWKTINENVSQRKTYLEDGKNGPLPCLACGRTSKEFSDVHELIMHAYSLRNADLRVDHLGLHKALCVLMGWDYTKLPDSLKAYQSLSTDAATANREDLILWPPTVIIHNTNLGRRKDGRIDGMGNKEMDNKLKELGFGGGKSKSIYGKEGHTGVTLVKFASNPGGLKEAERLAEYFEKDNHGRGGWAPIEALHSGDDAEKNPAFMKLDEKTGEKKRILYGYLATASDLIEVDFETRKKAVIKSKRECDK</sequence>
<dbReference type="PANTHER" id="PTHR46619">
    <property type="entry name" value="RNA RECOGNITION MOTIF XS DOMAIN PROTEIN-RELATED"/>
    <property type="match status" value="1"/>
</dbReference>
<dbReference type="InterPro" id="IPR038588">
    <property type="entry name" value="XS_domain_sf"/>
</dbReference>
<feature type="compositionally biased region" description="Low complexity" evidence="1">
    <location>
        <begin position="117"/>
        <end position="129"/>
    </location>
</feature>
<dbReference type="GO" id="GO:0031047">
    <property type="term" value="P:regulatory ncRNA-mediated gene silencing"/>
    <property type="evidence" value="ECO:0007669"/>
    <property type="project" value="InterPro"/>
</dbReference>
<feature type="region of interest" description="Disordered" evidence="1">
    <location>
        <begin position="1"/>
        <end position="167"/>
    </location>
</feature>
<dbReference type="PANTHER" id="PTHR46619:SF3">
    <property type="entry name" value="RNA RECOGNITION MOTIF XS DOMAIN PROTEIN"/>
    <property type="match status" value="1"/>
</dbReference>
<accession>A0A1D1YP94</accession>
<organism evidence="3">
    <name type="scientific">Anthurium amnicola</name>
    <dbReference type="NCBI Taxonomy" id="1678845"/>
    <lineage>
        <taxon>Eukaryota</taxon>
        <taxon>Viridiplantae</taxon>
        <taxon>Streptophyta</taxon>
        <taxon>Embryophyta</taxon>
        <taxon>Tracheophyta</taxon>
        <taxon>Spermatophyta</taxon>
        <taxon>Magnoliopsida</taxon>
        <taxon>Liliopsida</taxon>
        <taxon>Araceae</taxon>
        <taxon>Pothoideae</taxon>
        <taxon>Potheae</taxon>
        <taxon>Anthurium</taxon>
    </lineage>
</organism>
<feature type="compositionally biased region" description="Low complexity" evidence="1">
    <location>
        <begin position="146"/>
        <end position="156"/>
    </location>
</feature>
<feature type="compositionally biased region" description="Pro residues" evidence="1">
    <location>
        <begin position="130"/>
        <end position="145"/>
    </location>
</feature>
<feature type="region of interest" description="Disordered" evidence="1">
    <location>
        <begin position="226"/>
        <end position="277"/>
    </location>
</feature>
<protein>
    <submittedName>
        <fullName evidence="3">Protein SUPPRESSOR OF GENE SILENCING 3</fullName>
    </submittedName>
</protein>
<feature type="compositionally biased region" description="Basic and acidic residues" evidence="1">
    <location>
        <begin position="73"/>
        <end position="102"/>
    </location>
</feature>
<dbReference type="EMBL" id="GDJX01011474">
    <property type="protein sequence ID" value="JAT56462.1"/>
    <property type="molecule type" value="Transcribed_RNA"/>
</dbReference>
<gene>
    <name evidence="3" type="primary">SGS3_29</name>
    <name evidence="3" type="ORF">g.75824</name>
</gene>
<dbReference type="AlphaFoldDB" id="A0A1D1YP94"/>
<feature type="compositionally biased region" description="Basic and acidic residues" evidence="1">
    <location>
        <begin position="325"/>
        <end position="335"/>
    </location>
</feature>
<reference evidence="3" key="1">
    <citation type="submission" date="2015-07" db="EMBL/GenBank/DDBJ databases">
        <title>Transcriptome Assembly of Anthurium amnicola.</title>
        <authorList>
            <person name="Suzuki J."/>
        </authorList>
    </citation>
    <scope>NUCLEOTIDE SEQUENCE</scope>
</reference>
<feature type="compositionally biased region" description="Polar residues" evidence="1">
    <location>
        <begin position="63"/>
        <end position="72"/>
    </location>
</feature>